<comment type="similarity">
    <text evidence="18">Belongs to the NnrE/AIBP family.</text>
</comment>
<comment type="catalytic activity">
    <reaction evidence="1 18 19">
        <text>(6R)-NADHX = (6S)-NADHX</text>
        <dbReference type="Rhea" id="RHEA:32215"/>
        <dbReference type="ChEBI" id="CHEBI:64074"/>
        <dbReference type="ChEBI" id="CHEBI:64075"/>
        <dbReference type="EC" id="5.1.99.6"/>
    </reaction>
</comment>
<organism evidence="23 25">
    <name type="scientific">Heyndrickxia coagulans</name>
    <name type="common">Weizmannia coagulans</name>
    <dbReference type="NCBI Taxonomy" id="1398"/>
    <lineage>
        <taxon>Bacteria</taxon>
        <taxon>Bacillati</taxon>
        <taxon>Bacillota</taxon>
        <taxon>Bacilli</taxon>
        <taxon>Bacillales</taxon>
        <taxon>Bacillaceae</taxon>
        <taxon>Heyndrickxia</taxon>
    </lineage>
</organism>
<evidence type="ECO:0000313" key="23">
    <source>
        <dbReference type="EMBL" id="KWZ77774.1"/>
    </source>
</evidence>
<evidence type="ECO:0000259" key="21">
    <source>
        <dbReference type="PROSITE" id="PS51385"/>
    </source>
</evidence>
<evidence type="ECO:0000256" key="2">
    <source>
        <dbReference type="ARBA" id="ARBA00000909"/>
    </source>
</evidence>
<comment type="function">
    <text evidence="18">Catalyzes the epimerization of the S- and R-forms of NAD(P)HX, a damaged form of NAD(P)H that is a result of enzymatic or heat-dependent hydration. This is a prerequisite for the S-specific NAD(P)H-hydrate dehydratase to allow the repair of both epimers of NAD(P)HX.</text>
</comment>
<dbReference type="SUPFAM" id="SSF64153">
    <property type="entry name" value="YjeF N-terminal domain-like"/>
    <property type="match status" value="1"/>
</dbReference>
<reference evidence="23" key="4">
    <citation type="submission" date="2016-01" db="EMBL/GenBank/DDBJ databases">
        <authorList>
            <person name="Oliw E.H."/>
        </authorList>
    </citation>
    <scope>NUCLEOTIDE SEQUENCE [LARGE SCALE GENOMIC DNA]</scope>
    <source>
        <strain evidence="23">GED7749B</strain>
    </source>
</reference>
<evidence type="ECO:0000256" key="16">
    <source>
        <dbReference type="ARBA" id="ARBA00049209"/>
    </source>
</evidence>
<evidence type="ECO:0000256" key="19">
    <source>
        <dbReference type="PIRNR" id="PIRNR017184"/>
    </source>
</evidence>
<keyword evidence="13" id="KW-0511">Multifunctional enzyme</keyword>
<comment type="similarity">
    <text evidence="3 19">In the N-terminal section; belongs to the NnrE/AIBP family.</text>
</comment>
<comment type="catalytic activity">
    <reaction evidence="15 17 19">
        <text>(6S)-NADHX + ADP = AMP + phosphate + NADH + H(+)</text>
        <dbReference type="Rhea" id="RHEA:32223"/>
        <dbReference type="ChEBI" id="CHEBI:15378"/>
        <dbReference type="ChEBI" id="CHEBI:43474"/>
        <dbReference type="ChEBI" id="CHEBI:57945"/>
        <dbReference type="ChEBI" id="CHEBI:64074"/>
        <dbReference type="ChEBI" id="CHEBI:456215"/>
        <dbReference type="ChEBI" id="CHEBI:456216"/>
        <dbReference type="EC" id="4.2.1.136"/>
    </reaction>
</comment>
<evidence type="ECO:0000256" key="6">
    <source>
        <dbReference type="ARBA" id="ARBA00022741"/>
    </source>
</evidence>
<dbReference type="PIRSF" id="PIRSF017184">
    <property type="entry name" value="Nnr"/>
    <property type="match status" value="1"/>
</dbReference>
<evidence type="ECO:0000313" key="24">
    <source>
        <dbReference type="Proteomes" id="UP000032024"/>
    </source>
</evidence>
<dbReference type="InterPro" id="IPR036652">
    <property type="entry name" value="YjeF_N_dom_sf"/>
</dbReference>
<dbReference type="SUPFAM" id="SSF53613">
    <property type="entry name" value="Ribokinase-like"/>
    <property type="match status" value="1"/>
</dbReference>
<dbReference type="PROSITE" id="PS51383">
    <property type="entry name" value="YJEF_C_3"/>
    <property type="match status" value="1"/>
</dbReference>
<evidence type="ECO:0000313" key="22">
    <source>
        <dbReference type="EMBL" id="AJO24140.1"/>
    </source>
</evidence>
<evidence type="ECO:0000259" key="20">
    <source>
        <dbReference type="PROSITE" id="PS51383"/>
    </source>
</evidence>
<keyword evidence="9 18" id="KW-0630">Potassium</keyword>
<dbReference type="GO" id="GO:0016301">
    <property type="term" value="F:kinase activity"/>
    <property type="evidence" value="ECO:0007669"/>
    <property type="project" value="UniProtKB-KW"/>
</dbReference>
<dbReference type="HAMAP" id="MF_01965">
    <property type="entry name" value="NADHX_dehydratase"/>
    <property type="match status" value="1"/>
</dbReference>
<evidence type="ECO:0000256" key="11">
    <source>
        <dbReference type="ARBA" id="ARBA00023235"/>
    </source>
</evidence>
<reference evidence="25" key="3">
    <citation type="submission" date="2016-01" db="EMBL/GenBank/DDBJ databases">
        <authorList>
            <person name="Mitreva M."/>
            <person name="Pepin K.H."/>
            <person name="Mihindukulasuriya K.A."/>
            <person name="Fulton R."/>
            <person name="Fronick C."/>
            <person name="O'Laughlin M."/>
            <person name="Miner T."/>
            <person name="Herter B."/>
            <person name="Rosa B.A."/>
            <person name="Cordes M."/>
            <person name="Tomlinson C."/>
            <person name="Wollam A."/>
            <person name="Palsikar V.B."/>
            <person name="Mardis E.R."/>
            <person name="Wilson R.K."/>
        </authorList>
    </citation>
    <scope>NUCLEOTIDE SEQUENCE [LARGE SCALE GENOMIC DNA]</scope>
    <source>
        <strain evidence="25">GED7749B</strain>
    </source>
</reference>
<dbReference type="PROSITE" id="PS51385">
    <property type="entry name" value="YJEF_N"/>
    <property type="match status" value="1"/>
</dbReference>
<dbReference type="GO" id="GO:0110051">
    <property type="term" value="P:metabolite repair"/>
    <property type="evidence" value="ECO:0007669"/>
    <property type="project" value="TreeGrafter"/>
</dbReference>
<comment type="cofactor">
    <cofactor evidence="18 19">
        <name>K(+)</name>
        <dbReference type="ChEBI" id="CHEBI:29103"/>
    </cofactor>
    <text evidence="18 19">Binds 1 potassium ion per subunit.</text>
</comment>
<evidence type="ECO:0000256" key="7">
    <source>
        <dbReference type="ARBA" id="ARBA00022840"/>
    </source>
</evidence>
<comment type="function">
    <text evidence="17">Catalyzes the dehydration of the S-form of NAD(P)HX at the expense of ADP, which is converted to AMP. Together with NAD(P)HX epimerase, which catalyzes the epimerization of the S- and R-forms, the enzyme allows the repair of both epimers of NAD(P)HX, a damaged form of NAD(P)H that is a result of enzymatic or heat-dependent hydration.</text>
</comment>
<evidence type="ECO:0000313" key="25">
    <source>
        <dbReference type="Proteomes" id="UP000070376"/>
    </source>
</evidence>
<comment type="cofactor">
    <cofactor evidence="17">
        <name>Mg(2+)</name>
        <dbReference type="ChEBI" id="CHEBI:18420"/>
    </cofactor>
</comment>
<dbReference type="GO" id="GO:0052855">
    <property type="term" value="F:ADP-dependent NAD(P)H-hydrate dehydratase activity"/>
    <property type="evidence" value="ECO:0007669"/>
    <property type="project" value="UniProtKB-UniRule"/>
</dbReference>
<dbReference type="EMBL" id="CP010525">
    <property type="protein sequence ID" value="AJO24140.1"/>
    <property type="molecule type" value="Genomic_DNA"/>
</dbReference>
<reference evidence="22" key="1">
    <citation type="submission" date="2015-01" db="EMBL/GenBank/DDBJ databases">
        <title>Comparative genome analysis of Bacillus coagulans HM-08, Clostridium butyricum HM-68, Bacillus subtilis HM-66 and Bacillus licheniformis BL-09.</title>
        <authorList>
            <person name="Zhang H."/>
        </authorList>
    </citation>
    <scope>NUCLEOTIDE SEQUENCE [LARGE SCALE GENOMIC DNA]</scope>
    <source>
        <strain evidence="22">HM-08</strain>
    </source>
</reference>
<keyword evidence="8 17" id="KW-0521">NADP</keyword>
<dbReference type="PANTHER" id="PTHR12592:SF0">
    <property type="entry name" value="ATP-DEPENDENT (S)-NAD(P)H-HYDRATE DEHYDRATASE"/>
    <property type="match status" value="1"/>
</dbReference>
<feature type="binding site" evidence="18">
    <location>
        <begin position="121"/>
        <end position="127"/>
    </location>
    <ligand>
        <name>(6S)-NADPHX</name>
        <dbReference type="ChEBI" id="CHEBI:64076"/>
    </ligand>
</feature>
<dbReference type="HAMAP" id="MF_01966">
    <property type="entry name" value="NADHX_epimerase"/>
    <property type="match status" value="1"/>
</dbReference>
<evidence type="ECO:0000256" key="8">
    <source>
        <dbReference type="ARBA" id="ARBA00022857"/>
    </source>
</evidence>
<sequence length="500" mass="53271">MQIYTSKEIKEADANAASFGMDTFTLMENAGSGLYRALAPLLSKRDTIAVLSGKGNNGGDGIVLARYLKLNGYKADLIFPLGPPQTKEAAQHFSYFQSCGFEAAPFDREKHYDWIADGLLGVGTRLPLRDDLAEVTDWINTRKAKVAAIDVPTGVAGDTGDADPHTIHADYTFSLHGLKPSSLLFPSSTYFGETKAVGIGLPHTSKWKVWSEEDVIRSLPERSGNVHKGTFGTGLLVAGSDDMPGSAALAAIGAMRMGIGKLSVFTESGARNVIATLVPEATYLKRDFSKRLNDLGQKFAGVAIGPGIEPDEQLESFIHGVLKEPLPVVLDAGALHKRAYPKRTAPVVLTPHPGEFSRMAGIPTGQIASDRLRLASAYAQEHGVIVVLKGQYTVMAFPDGSGYVNTTGNSSLAKGGSGDTLTGMLLANICTYANIKEAVANAVYIHGACADLWIRENGSATLTAHEFSRLLPKVMHQLETAAKDAGKAPGLGNGDRFIKR</sequence>
<feature type="binding site" evidence="17">
    <location>
        <position position="418"/>
    </location>
    <ligand>
        <name>AMP</name>
        <dbReference type="ChEBI" id="CHEBI:456215"/>
    </ligand>
</feature>
<keyword evidence="11 18" id="KW-0413">Isomerase</keyword>
<evidence type="ECO:0000256" key="13">
    <source>
        <dbReference type="ARBA" id="ARBA00023268"/>
    </source>
</evidence>
<protein>
    <recommendedName>
        <fullName evidence="19">Bifunctional NAD(P)H-hydrate repair enzyme</fullName>
    </recommendedName>
    <alternativeName>
        <fullName evidence="19">Nicotinamide nucleotide repair protein</fullName>
    </alternativeName>
    <domain>
        <recommendedName>
            <fullName evidence="19">ADP-dependent (S)-NAD(P)H-hydrate dehydratase</fullName>
            <ecNumber evidence="19">4.2.1.136</ecNumber>
        </recommendedName>
        <alternativeName>
            <fullName evidence="19">ADP-dependent NAD(P)HX dehydratase</fullName>
        </alternativeName>
    </domain>
    <domain>
        <recommendedName>
            <fullName evidence="19">NAD(P)H-hydrate epimerase</fullName>
            <ecNumber evidence="19">5.1.99.6</ecNumber>
        </recommendedName>
    </domain>
</protein>
<dbReference type="Proteomes" id="UP000070376">
    <property type="component" value="Unassembled WGS sequence"/>
</dbReference>
<dbReference type="PROSITE" id="PS01050">
    <property type="entry name" value="YJEF_C_2"/>
    <property type="match status" value="1"/>
</dbReference>
<keyword evidence="10 17" id="KW-0520">NAD</keyword>
<comment type="similarity">
    <text evidence="17">Belongs to the NnrD/CARKD family.</text>
</comment>
<evidence type="ECO:0000256" key="17">
    <source>
        <dbReference type="HAMAP-Rule" id="MF_01965"/>
    </source>
</evidence>
<dbReference type="InterPro" id="IPR017953">
    <property type="entry name" value="Carbohydrate_kinase_pred_CS"/>
</dbReference>
<dbReference type="InterPro" id="IPR004443">
    <property type="entry name" value="YjeF_N_dom"/>
</dbReference>
<dbReference type="EMBL" id="LRPN01000164">
    <property type="protein sequence ID" value="KWZ77774.1"/>
    <property type="molecule type" value="Genomic_DNA"/>
</dbReference>
<dbReference type="PATRIC" id="fig|1398.18.peg.3305"/>
<dbReference type="InterPro" id="IPR030677">
    <property type="entry name" value="Nnr"/>
</dbReference>
<keyword evidence="6 17" id="KW-0547">Nucleotide-binding</keyword>
<feature type="binding site" evidence="17">
    <location>
        <position position="307"/>
    </location>
    <ligand>
        <name>(6S)-NADPHX</name>
        <dbReference type="ChEBI" id="CHEBI:64076"/>
    </ligand>
</feature>
<comment type="catalytic activity">
    <reaction evidence="16 17 19">
        <text>(6S)-NADPHX + ADP = AMP + phosphate + NADPH + H(+)</text>
        <dbReference type="Rhea" id="RHEA:32235"/>
        <dbReference type="ChEBI" id="CHEBI:15378"/>
        <dbReference type="ChEBI" id="CHEBI:43474"/>
        <dbReference type="ChEBI" id="CHEBI:57783"/>
        <dbReference type="ChEBI" id="CHEBI:64076"/>
        <dbReference type="ChEBI" id="CHEBI:456215"/>
        <dbReference type="ChEBI" id="CHEBI:456216"/>
        <dbReference type="EC" id="4.2.1.136"/>
    </reaction>
</comment>
<keyword evidence="7 17" id="KW-0067">ATP-binding</keyword>
<evidence type="ECO:0000256" key="4">
    <source>
        <dbReference type="ARBA" id="ARBA00009524"/>
    </source>
</evidence>
<evidence type="ECO:0000256" key="5">
    <source>
        <dbReference type="ARBA" id="ARBA00022723"/>
    </source>
</evidence>
<feature type="binding site" evidence="17">
    <location>
        <position position="419"/>
    </location>
    <ligand>
        <name>(6S)-NADPHX</name>
        <dbReference type="ChEBI" id="CHEBI:64076"/>
    </ligand>
</feature>
<evidence type="ECO:0000256" key="15">
    <source>
        <dbReference type="ARBA" id="ARBA00048238"/>
    </source>
</evidence>
<dbReference type="RefSeq" id="WP_017551969.1">
    <property type="nucleotide sequence ID" value="NZ_CP010525.1"/>
</dbReference>
<dbReference type="GeneID" id="93260728"/>
<comment type="function">
    <text evidence="14 19">Bifunctional enzyme that catalyzes the epimerization of the S- and R-forms of NAD(P)HX and the dehydration of the S-form of NAD(P)HX at the expense of ADP, which is converted to AMP. This allows the repair of both epimers of NAD(P)HX, a damaged form of NAD(P)H that is a result of enzymatic or heat-dependent hydration.</text>
</comment>
<dbReference type="Pfam" id="PF01256">
    <property type="entry name" value="Carb_kinase"/>
    <property type="match status" value="1"/>
</dbReference>
<dbReference type="InterPro" id="IPR000631">
    <property type="entry name" value="CARKD"/>
</dbReference>
<feature type="binding site" evidence="18">
    <location>
        <position position="117"/>
    </location>
    <ligand>
        <name>K(+)</name>
        <dbReference type="ChEBI" id="CHEBI:29103"/>
    </ligand>
</feature>
<evidence type="ECO:0000256" key="18">
    <source>
        <dbReference type="HAMAP-Rule" id="MF_01966"/>
    </source>
</evidence>
<reference evidence="24" key="2">
    <citation type="submission" date="2015-01" db="EMBL/GenBank/DDBJ databases">
        <title>Comparative genome analysis of Bacillus coagulans HM-08, Clostridium butyricum HM-68, Bacillus subtilis HM-66 and Bacillus paralicheniformis BL-09.</title>
        <authorList>
            <person name="Zhang H."/>
        </authorList>
    </citation>
    <scope>NUCLEOTIDE SEQUENCE [LARGE SCALE GENOMIC DNA]</scope>
    <source>
        <strain evidence="24">HM-08</strain>
    </source>
</reference>
<feature type="domain" description="YjeF N-terminal" evidence="21">
    <location>
        <begin position="9"/>
        <end position="207"/>
    </location>
</feature>
<accession>A0A0C5CF02</accession>
<feature type="binding site" evidence="17">
    <location>
        <position position="352"/>
    </location>
    <ligand>
        <name>(6S)-NADPHX</name>
        <dbReference type="ChEBI" id="CHEBI:64076"/>
    </ligand>
</feature>
<dbReference type="GO" id="GO:0046872">
    <property type="term" value="F:metal ion binding"/>
    <property type="evidence" value="ECO:0007669"/>
    <property type="project" value="UniProtKB-UniRule"/>
</dbReference>
<keyword evidence="5 18" id="KW-0479">Metal-binding</keyword>
<dbReference type="AlphaFoldDB" id="A0A0C5CF02"/>
<dbReference type="STRING" id="1398.AB434_1975"/>
<keyword evidence="12 17" id="KW-0456">Lyase</keyword>
<dbReference type="EC" id="4.2.1.136" evidence="19"/>
<keyword evidence="22" id="KW-0808">Transferase</keyword>
<dbReference type="PANTHER" id="PTHR12592">
    <property type="entry name" value="ATP-DEPENDENT (S)-NAD(P)H-HYDRATE DEHYDRATASE FAMILY MEMBER"/>
    <property type="match status" value="1"/>
</dbReference>
<keyword evidence="24" id="KW-1185">Reference proteome</keyword>
<dbReference type="GO" id="GO:0046496">
    <property type="term" value="P:nicotinamide nucleotide metabolic process"/>
    <property type="evidence" value="ECO:0007669"/>
    <property type="project" value="UniProtKB-UniRule"/>
</dbReference>
<feature type="domain" description="YjeF C-terminal" evidence="20">
    <location>
        <begin position="211"/>
        <end position="478"/>
    </location>
</feature>
<evidence type="ECO:0000256" key="14">
    <source>
        <dbReference type="ARBA" id="ARBA00025153"/>
    </source>
</evidence>
<dbReference type="InterPro" id="IPR029056">
    <property type="entry name" value="Ribokinase-like"/>
</dbReference>
<dbReference type="NCBIfam" id="TIGR00197">
    <property type="entry name" value="yjeF_nterm"/>
    <property type="match status" value="1"/>
</dbReference>
<feature type="binding site" evidence="17">
    <location>
        <begin position="389"/>
        <end position="393"/>
    </location>
    <ligand>
        <name>AMP</name>
        <dbReference type="ChEBI" id="CHEBI:456215"/>
    </ligand>
</feature>
<dbReference type="CDD" id="cd01171">
    <property type="entry name" value="YXKO-related"/>
    <property type="match status" value="1"/>
</dbReference>
<evidence type="ECO:0000256" key="3">
    <source>
        <dbReference type="ARBA" id="ARBA00006001"/>
    </source>
</evidence>
<dbReference type="EC" id="5.1.99.6" evidence="19"/>
<dbReference type="Gene3D" id="3.40.50.10260">
    <property type="entry name" value="YjeF N-terminal domain"/>
    <property type="match status" value="1"/>
</dbReference>
<feature type="binding site" evidence="18">
    <location>
        <position position="57"/>
    </location>
    <ligand>
        <name>K(+)</name>
        <dbReference type="ChEBI" id="CHEBI:29103"/>
    </ligand>
</feature>
<dbReference type="Proteomes" id="UP000032024">
    <property type="component" value="Chromosome"/>
</dbReference>
<feature type="binding site" evidence="18">
    <location>
        <position position="150"/>
    </location>
    <ligand>
        <name>(6S)-NADPHX</name>
        <dbReference type="ChEBI" id="CHEBI:64076"/>
    </ligand>
</feature>
<evidence type="ECO:0000256" key="10">
    <source>
        <dbReference type="ARBA" id="ARBA00023027"/>
    </source>
</evidence>
<gene>
    <name evidence="18" type="primary">nnrE</name>
    <name evidence="17" type="synonym">nnrD</name>
    <name evidence="23" type="ORF">HMPREF3213_03204</name>
    <name evidence="22" type="ORF">SB48_HM08orf05360</name>
</gene>
<dbReference type="GO" id="GO:0052856">
    <property type="term" value="F:NAD(P)HX epimerase activity"/>
    <property type="evidence" value="ECO:0007669"/>
    <property type="project" value="UniProtKB-UniRule"/>
</dbReference>
<keyword evidence="22" id="KW-0418">Kinase</keyword>
<comment type="catalytic activity">
    <reaction evidence="2 18 19">
        <text>(6R)-NADPHX = (6S)-NADPHX</text>
        <dbReference type="Rhea" id="RHEA:32227"/>
        <dbReference type="ChEBI" id="CHEBI:64076"/>
        <dbReference type="ChEBI" id="CHEBI:64077"/>
        <dbReference type="EC" id="5.1.99.6"/>
    </reaction>
</comment>
<feature type="binding site" evidence="18">
    <location>
        <position position="153"/>
    </location>
    <ligand>
        <name>K(+)</name>
        <dbReference type="ChEBI" id="CHEBI:29103"/>
    </ligand>
</feature>
<proteinExistence type="inferred from homology"/>
<comment type="caution">
    <text evidence="17">Lacks conserved residue(s) required for the propagation of feature annotation.</text>
</comment>
<feature type="binding site" evidence="18">
    <location>
        <begin position="56"/>
        <end position="60"/>
    </location>
    <ligand>
        <name>(6S)-NADPHX</name>
        <dbReference type="ChEBI" id="CHEBI:64076"/>
    </ligand>
</feature>
<name>A0A0C5CF02_HEYCO</name>
<evidence type="ECO:0000256" key="1">
    <source>
        <dbReference type="ARBA" id="ARBA00000013"/>
    </source>
</evidence>
<dbReference type="Pfam" id="PF03853">
    <property type="entry name" value="YjeF_N"/>
    <property type="match status" value="1"/>
</dbReference>
<dbReference type="GO" id="GO:0005524">
    <property type="term" value="F:ATP binding"/>
    <property type="evidence" value="ECO:0007669"/>
    <property type="project" value="UniProtKB-UniRule"/>
</dbReference>
<dbReference type="Gene3D" id="3.40.1190.20">
    <property type="match status" value="1"/>
</dbReference>
<evidence type="ECO:0000256" key="12">
    <source>
        <dbReference type="ARBA" id="ARBA00023239"/>
    </source>
</evidence>
<evidence type="ECO:0000256" key="9">
    <source>
        <dbReference type="ARBA" id="ARBA00022958"/>
    </source>
</evidence>
<comment type="similarity">
    <text evidence="4 19">In the C-terminal section; belongs to the NnrD/CARKD family.</text>
</comment>
<dbReference type="NCBIfam" id="TIGR00196">
    <property type="entry name" value="yjeF_cterm"/>
    <property type="match status" value="1"/>
</dbReference>
<comment type="subunit">
    <text evidence="17">Homotetramer.</text>
</comment>